<dbReference type="Proteomes" id="UP001153331">
    <property type="component" value="Unassembled WGS sequence"/>
</dbReference>
<reference evidence="1" key="1">
    <citation type="submission" date="2022-11" db="EMBL/GenBank/DDBJ databases">
        <title>Genome Sequence of Boeremia exigua.</title>
        <authorList>
            <person name="Buettner E."/>
        </authorList>
    </citation>
    <scope>NUCLEOTIDE SEQUENCE</scope>
    <source>
        <strain evidence="1">CU02</strain>
    </source>
</reference>
<name>A0ACC2I1D4_9PLEO</name>
<gene>
    <name evidence="1" type="ORF">OPT61_g7680</name>
</gene>
<organism evidence="1 2">
    <name type="scientific">Boeremia exigua</name>
    <dbReference type="NCBI Taxonomy" id="749465"/>
    <lineage>
        <taxon>Eukaryota</taxon>
        <taxon>Fungi</taxon>
        <taxon>Dikarya</taxon>
        <taxon>Ascomycota</taxon>
        <taxon>Pezizomycotina</taxon>
        <taxon>Dothideomycetes</taxon>
        <taxon>Pleosporomycetidae</taxon>
        <taxon>Pleosporales</taxon>
        <taxon>Pleosporineae</taxon>
        <taxon>Didymellaceae</taxon>
        <taxon>Boeremia</taxon>
    </lineage>
</organism>
<protein>
    <submittedName>
        <fullName evidence="1">Uncharacterized protein</fullName>
    </submittedName>
</protein>
<proteinExistence type="predicted"/>
<evidence type="ECO:0000313" key="1">
    <source>
        <dbReference type="EMBL" id="KAJ8109137.1"/>
    </source>
</evidence>
<evidence type="ECO:0000313" key="2">
    <source>
        <dbReference type="Proteomes" id="UP001153331"/>
    </source>
</evidence>
<accession>A0ACC2I1D4</accession>
<keyword evidence="2" id="KW-1185">Reference proteome</keyword>
<sequence length="593" mass="64492">MSTFRPMIRSSLMASDWSLSKEALYAIVPCFGCTKACQAQNLAIAAIIVVLSLWSTSDFSAVPVRPSVPHSVVKLSIPFSRSPSTGISSIDAIRKPVEISSIVREHDVRPNCAEPLGLAQADPDLRFANSVSERGDWHFSNRLPAHLSLYTQDTVEEEHSCKTRDNLETSPDPEYLTHLDSNYKQDSPLILSLLAGTLSNALPAPQEDSASSVTLTDASPDAAVAADQLDQLSEFAQQQANSSLAENSNKRGTCNIFNVAVRREWNSLSKKERKSYTDAVLCLQKKGTKTPASLIPGARSRFDDWVGTHINQTMTIHYTGTFLAWHRYFTWQYEQALRNECGYTGYQPYWNWGLTAKSGLEKSPMLDGSDYSMSGNGEFIPGRGNVILGGNGLPEIPIPAGSGGGCVTSGPFKNMEVNLGPVSLGLTNGSTIANGDGLSYNPRCLKRDLTNYTNQHWANSTSIVSLILGNKDIESFQMEMQGVPGSGSIGVHGGGHYSMGGDPGRDLFVSPGDPLFYLHHGMIDRTWWIWQQLDRKTRQGAEGISGTNTFLNTPPSADTTLDTPIDVGFAASPAVTMKDLMSTTDGPLCYIYL</sequence>
<dbReference type="EMBL" id="JAPHNI010000651">
    <property type="protein sequence ID" value="KAJ8109137.1"/>
    <property type="molecule type" value="Genomic_DNA"/>
</dbReference>
<comment type="caution">
    <text evidence="1">The sequence shown here is derived from an EMBL/GenBank/DDBJ whole genome shotgun (WGS) entry which is preliminary data.</text>
</comment>